<feature type="repeat" description="NHL" evidence="6">
    <location>
        <begin position="568"/>
        <end position="611"/>
    </location>
</feature>
<dbReference type="SUPFAM" id="SSF101898">
    <property type="entry name" value="NHL repeat"/>
    <property type="match status" value="1"/>
</dbReference>
<dbReference type="InterPro" id="IPR000315">
    <property type="entry name" value="Znf_B-box"/>
</dbReference>
<dbReference type="CDD" id="cd20207">
    <property type="entry name" value="Bbox2_GefO-like"/>
    <property type="match status" value="1"/>
</dbReference>
<dbReference type="Gene3D" id="2.120.10.30">
    <property type="entry name" value="TolB, C-terminal domain"/>
    <property type="match status" value="1"/>
</dbReference>
<dbReference type="EnsemblMetazoa" id="HelroT191655">
    <property type="protein sequence ID" value="HelroP191655"/>
    <property type="gene ID" value="HelroG191655"/>
</dbReference>
<evidence type="ECO:0000256" key="6">
    <source>
        <dbReference type="PROSITE-ProRule" id="PRU00504"/>
    </source>
</evidence>
<dbReference type="PROSITE" id="PS51125">
    <property type="entry name" value="NHL"/>
    <property type="match status" value="1"/>
</dbReference>
<dbReference type="Pfam" id="PF00643">
    <property type="entry name" value="zf-B_box"/>
    <property type="match status" value="1"/>
</dbReference>
<dbReference type="Gene3D" id="3.30.160.60">
    <property type="entry name" value="Classic Zinc Finger"/>
    <property type="match status" value="1"/>
</dbReference>
<dbReference type="KEGG" id="hro:HELRODRAFT_191655"/>
<dbReference type="CTD" id="20212012"/>
<keyword evidence="10" id="KW-1185">Reference proteome</keyword>
<gene>
    <name evidence="9" type="primary">20212012</name>
    <name evidence="8" type="ORF">HELRODRAFT_191655</name>
</gene>
<dbReference type="InterPro" id="IPR001841">
    <property type="entry name" value="Znf_RING"/>
</dbReference>
<dbReference type="InParanoid" id="T1FT65"/>
<dbReference type="Proteomes" id="UP000015101">
    <property type="component" value="Unassembled WGS sequence"/>
</dbReference>
<keyword evidence="4" id="KW-0862">Zinc</keyword>
<evidence type="ECO:0000313" key="8">
    <source>
        <dbReference type="EMBL" id="ESO04620.1"/>
    </source>
</evidence>
<sequence>MNNSLEASSSTYTSTVILTDEFLHCPNCTQELVRPKLLPCLHSFCCDCLETCLSSNGILPGQTFYCPLCRTHCTVPESGVQEMKDNVLVGSMQSFLNFRNDILISDEVTCGGCGKRSLDKTKVKKCIECSDWLCRSCSRIHQQVKLSKDHHQYSSEELLTGDFDDVIKENISSHYCPKHKEKLIKYCLETKCKALLCEMCIITSHSNHDVIPITQQAIKDSETIQLFLPLVEKFISTLQMRIKNLASQQKDVTRFRKTFHKTFGDRVLKVIEKITEKLYNYSVSLHNSVDGLTGDRLEYINSFDVEDLKSKLETAKISNQFCEQLIKFDHTASILNTSGLARSQLKKFQKCPKMKISSWTTYSLTEPVGVTLDVIAYLVGGVYCDDKPKNDTSVLSFNTKSELDVRPCVMCDLAIDHSNSSVIVVDESNKNLKVFDFEGNRLTRSADGFFHSPIRITVLRNNDNYLVNDENTLKLSSKQFTSLQLFTSYKFKQPVGICQSTNGEILVAEWMTGEVLGFDEIGNIVRKFPCLSKNPAYLSCCLECDHLIVSDWKTHRIRVFHWNGNLIGTFGSTQGSDIDQLDHPHGVSSDSENRIIVCDSWNNRLLLLNWKGRFIGNLLTNKEGLRWPQASALTKNYLFVVERSGIVKLFEYNPVTNS</sequence>
<dbReference type="GeneID" id="20212012"/>
<dbReference type="GO" id="GO:0061630">
    <property type="term" value="F:ubiquitin protein ligase activity"/>
    <property type="evidence" value="ECO:0000318"/>
    <property type="project" value="GO_Central"/>
</dbReference>
<organism evidence="9 10">
    <name type="scientific">Helobdella robusta</name>
    <name type="common">Californian leech</name>
    <dbReference type="NCBI Taxonomy" id="6412"/>
    <lineage>
        <taxon>Eukaryota</taxon>
        <taxon>Metazoa</taxon>
        <taxon>Spiralia</taxon>
        <taxon>Lophotrochozoa</taxon>
        <taxon>Annelida</taxon>
        <taxon>Clitellata</taxon>
        <taxon>Hirudinea</taxon>
        <taxon>Rhynchobdellida</taxon>
        <taxon>Glossiphoniidae</taxon>
        <taxon>Helobdella</taxon>
    </lineage>
</organism>
<dbReference type="OrthoDB" id="1616686at2759"/>
<evidence type="ECO:0000256" key="2">
    <source>
        <dbReference type="ARBA" id="ARBA00022737"/>
    </source>
</evidence>
<dbReference type="InterPro" id="IPR013083">
    <property type="entry name" value="Znf_RING/FYVE/PHD"/>
</dbReference>
<dbReference type="GO" id="GO:0008270">
    <property type="term" value="F:zinc ion binding"/>
    <property type="evidence" value="ECO:0007669"/>
    <property type="project" value="UniProtKB-KW"/>
</dbReference>
<evidence type="ECO:0000256" key="4">
    <source>
        <dbReference type="ARBA" id="ARBA00022833"/>
    </source>
</evidence>
<dbReference type="HOGENOM" id="CLU_008645_6_1_1"/>
<reference evidence="9" key="3">
    <citation type="submission" date="2015-06" db="UniProtKB">
        <authorList>
            <consortium name="EnsemblMetazoa"/>
        </authorList>
    </citation>
    <scope>IDENTIFICATION</scope>
</reference>
<evidence type="ECO:0000256" key="3">
    <source>
        <dbReference type="ARBA" id="ARBA00022771"/>
    </source>
</evidence>
<evidence type="ECO:0000256" key="5">
    <source>
        <dbReference type="PROSITE-ProRule" id="PRU00175"/>
    </source>
</evidence>
<name>T1FT65_HELRO</name>
<dbReference type="PANTHER" id="PTHR25462">
    <property type="entry name" value="BONUS, ISOFORM C-RELATED"/>
    <property type="match status" value="1"/>
</dbReference>
<dbReference type="AlphaFoldDB" id="T1FT65"/>
<dbReference type="PROSITE" id="PS00518">
    <property type="entry name" value="ZF_RING_1"/>
    <property type="match status" value="1"/>
</dbReference>
<dbReference type="PROSITE" id="PS50089">
    <property type="entry name" value="ZF_RING_2"/>
    <property type="match status" value="1"/>
</dbReference>
<dbReference type="Pfam" id="PF01436">
    <property type="entry name" value="NHL"/>
    <property type="match status" value="1"/>
</dbReference>
<dbReference type="CDD" id="cd05819">
    <property type="entry name" value="NHL"/>
    <property type="match status" value="1"/>
</dbReference>
<dbReference type="EMBL" id="KB096457">
    <property type="protein sequence ID" value="ESO04620.1"/>
    <property type="molecule type" value="Genomic_DNA"/>
</dbReference>
<keyword evidence="1" id="KW-0479">Metal-binding</keyword>
<dbReference type="SMART" id="SM00184">
    <property type="entry name" value="RING"/>
    <property type="match status" value="1"/>
</dbReference>
<dbReference type="eggNOG" id="KOG2177">
    <property type="taxonomic scope" value="Eukaryota"/>
</dbReference>
<accession>T1FT65</accession>
<dbReference type="CDD" id="cd16579">
    <property type="entry name" value="RING-HC_PML_C-V"/>
    <property type="match status" value="1"/>
</dbReference>
<dbReference type="RefSeq" id="XP_009017199.1">
    <property type="nucleotide sequence ID" value="XM_009018951.1"/>
</dbReference>
<feature type="domain" description="RING-type" evidence="7">
    <location>
        <begin position="25"/>
        <end position="70"/>
    </location>
</feature>
<proteinExistence type="predicted"/>
<dbReference type="OMA" id="RGAMKIN"/>
<dbReference type="SUPFAM" id="SSF57850">
    <property type="entry name" value="RING/U-box"/>
    <property type="match status" value="1"/>
</dbReference>
<dbReference type="InterPro" id="IPR001258">
    <property type="entry name" value="NHL_repeat"/>
</dbReference>
<dbReference type="EMBL" id="AMQM01004147">
    <property type="status" value="NOT_ANNOTATED_CDS"/>
    <property type="molecule type" value="Genomic_DNA"/>
</dbReference>
<keyword evidence="2" id="KW-0677">Repeat</keyword>
<evidence type="ECO:0000313" key="9">
    <source>
        <dbReference type="EnsemblMetazoa" id="HelroP191655"/>
    </source>
</evidence>
<evidence type="ECO:0000259" key="7">
    <source>
        <dbReference type="PROSITE" id="PS50089"/>
    </source>
</evidence>
<dbReference type="STRING" id="6412.T1FT65"/>
<dbReference type="InterPro" id="IPR018957">
    <property type="entry name" value="Znf_C3HC4_RING-type"/>
</dbReference>
<dbReference type="SMART" id="SM00336">
    <property type="entry name" value="BBOX"/>
    <property type="match status" value="2"/>
</dbReference>
<dbReference type="PANTHER" id="PTHR25462:SF291">
    <property type="entry name" value="E3 UBIQUITIN-PROTEIN LIGASE TRIM45"/>
    <property type="match status" value="1"/>
</dbReference>
<keyword evidence="3 5" id="KW-0863">Zinc-finger</keyword>
<reference evidence="10" key="1">
    <citation type="submission" date="2012-12" db="EMBL/GenBank/DDBJ databases">
        <authorList>
            <person name="Hellsten U."/>
            <person name="Grimwood J."/>
            <person name="Chapman J.A."/>
            <person name="Shapiro H."/>
            <person name="Aerts A."/>
            <person name="Otillar R.P."/>
            <person name="Terry A.Y."/>
            <person name="Boore J.L."/>
            <person name="Simakov O."/>
            <person name="Marletaz F."/>
            <person name="Cho S.-J."/>
            <person name="Edsinger-Gonzales E."/>
            <person name="Havlak P."/>
            <person name="Kuo D.-H."/>
            <person name="Larsson T."/>
            <person name="Lv J."/>
            <person name="Arendt D."/>
            <person name="Savage R."/>
            <person name="Osoegawa K."/>
            <person name="de Jong P."/>
            <person name="Lindberg D.R."/>
            <person name="Seaver E.C."/>
            <person name="Weisblat D.A."/>
            <person name="Putnam N.H."/>
            <person name="Grigoriev I.V."/>
            <person name="Rokhsar D.S."/>
        </authorList>
    </citation>
    <scope>NUCLEOTIDE SEQUENCE</scope>
</reference>
<dbReference type="SUPFAM" id="SSF57845">
    <property type="entry name" value="B-box zinc-binding domain"/>
    <property type="match status" value="1"/>
</dbReference>
<dbReference type="Pfam" id="PF00097">
    <property type="entry name" value="zf-C3HC4"/>
    <property type="match status" value="1"/>
</dbReference>
<dbReference type="InterPro" id="IPR011042">
    <property type="entry name" value="6-blade_b-propeller_TolB-like"/>
</dbReference>
<evidence type="ECO:0000256" key="1">
    <source>
        <dbReference type="ARBA" id="ARBA00022723"/>
    </source>
</evidence>
<dbReference type="Gene3D" id="3.30.40.10">
    <property type="entry name" value="Zinc/RING finger domain, C3HC4 (zinc finger)"/>
    <property type="match status" value="1"/>
</dbReference>
<evidence type="ECO:0000313" key="10">
    <source>
        <dbReference type="Proteomes" id="UP000015101"/>
    </source>
</evidence>
<dbReference type="InterPro" id="IPR017907">
    <property type="entry name" value="Znf_RING_CS"/>
</dbReference>
<reference evidence="8 10" key="2">
    <citation type="journal article" date="2013" name="Nature">
        <title>Insights into bilaterian evolution from three spiralian genomes.</title>
        <authorList>
            <person name="Simakov O."/>
            <person name="Marletaz F."/>
            <person name="Cho S.J."/>
            <person name="Edsinger-Gonzales E."/>
            <person name="Havlak P."/>
            <person name="Hellsten U."/>
            <person name="Kuo D.H."/>
            <person name="Larsson T."/>
            <person name="Lv J."/>
            <person name="Arendt D."/>
            <person name="Savage R."/>
            <person name="Osoegawa K."/>
            <person name="de Jong P."/>
            <person name="Grimwood J."/>
            <person name="Chapman J.A."/>
            <person name="Shapiro H."/>
            <person name="Aerts A."/>
            <person name="Otillar R.P."/>
            <person name="Terry A.Y."/>
            <person name="Boore J.L."/>
            <person name="Grigoriev I.V."/>
            <person name="Lindberg D.R."/>
            <person name="Seaver E.C."/>
            <person name="Weisblat D.A."/>
            <person name="Putnam N.H."/>
            <person name="Rokhsar D.S."/>
        </authorList>
    </citation>
    <scope>NUCLEOTIDE SEQUENCE</scope>
</reference>
<protein>
    <recommendedName>
        <fullName evidence="7">RING-type domain-containing protein</fullName>
    </recommendedName>
</protein>
<dbReference type="InterPro" id="IPR047153">
    <property type="entry name" value="TRIM45/56/19-like"/>
</dbReference>